<organism evidence="2 3">
    <name type="scientific">Rhizophagus clarus</name>
    <dbReference type="NCBI Taxonomy" id="94130"/>
    <lineage>
        <taxon>Eukaryota</taxon>
        <taxon>Fungi</taxon>
        <taxon>Fungi incertae sedis</taxon>
        <taxon>Mucoromycota</taxon>
        <taxon>Glomeromycotina</taxon>
        <taxon>Glomeromycetes</taxon>
        <taxon>Glomerales</taxon>
        <taxon>Glomeraceae</taxon>
        <taxon>Rhizophagus</taxon>
    </lineage>
</organism>
<dbReference type="OrthoDB" id="25620at2759"/>
<protein>
    <submittedName>
        <fullName evidence="2">BTB/POZ domain-containing protein</fullName>
    </submittedName>
</protein>
<proteinExistence type="predicted"/>
<dbReference type="AlphaFoldDB" id="A0A8H3QQ75"/>
<dbReference type="PROSITE" id="PS51886">
    <property type="entry name" value="TLDC"/>
    <property type="match status" value="1"/>
</dbReference>
<feature type="domain" description="TLDc" evidence="1">
    <location>
        <begin position="1"/>
        <end position="145"/>
    </location>
</feature>
<evidence type="ECO:0000259" key="1">
    <source>
        <dbReference type="PROSITE" id="PS51886"/>
    </source>
</evidence>
<name>A0A8H3QQ75_9GLOM</name>
<evidence type="ECO:0000313" key="2">
    <source>
        <dbReference type="EMBL" id="GES84994.1"/>
    </source>
</evidence>
<reference evidence="2" key="1">
    <citation type="submission" date="2019-10" db="EMBL/GenBank/DDBJ databases">
        <title>Conservation and host-specific expression of non-tandemly repeated heterogenous ribosome RNA gene in arbuscular mycorrhizal fungi.</title>
        <authorList>
            <person name="Maeda T."/>
            <person name="Kobayashi Y."/>
            <person name="Nakagawa T."/>
            <person name="Ezawa T."/>
            <person name="Yamaguchi K."/>
            <person name="Bino T."/>
            <person name="Nishimoto Y."/>
            <person name="Shigenobu S."/>
            <person name="Kawaguchi M."/>
        </authorList>
    </citation>
    <scope>NUCLEOTIDE SEQUENCE</scope>
    <source>
        <strain evidence="2">HR1</strain>
    </source>
</reference>
<gene>
    <name evidence="2" type="ORF">RCL2_001208100</name>
</gene>
<sequence length="145" mass="16429">MFIPLIRFYHISSEDFQFKEFPFKALLPKDLINNMLTFHTAEELNNVCDNRGATIVIIKIKGSKRIIGGYNPFSWDSSGSYENTTKRFMFSFTDRRNTNTAKVSYSAGTYSIGCYPGYGPIFDGGFSCKNDGTILGILLYFSFLS</sequence>
<dbReference type="Proteomes" id="UP000615446">
    <property type="component" value="Unassembled WGS sequence"/>
</dbReference>
<evidence type="ECO:0000313" key="3">
    <source>
        <dbReference type="Proteomes" id="UP000615446"/>
    </source>
</evidence>
<comment type="caution">
    <text evidence="2">The sequence shown here is derived from an EMBL/GenBank/DDBJ whole genome shotgun (WGS) entry which is preliminary data.</text>
</comment>
<dbReference type="InterPro" id="IPR006571">
    <property type="entry name" value="TLDc_dom"/>
</dbReference>
<accession>A0A8H3QQ75</accession>
<dbReference type="Pfam" id="PF07534">
    <property type="entry name" value="TLD"/>
    <property type="match status" value="1"/>
</dbReference>
<dbReference type="EMBL" id="BLAL01000087">
    <property type="protein sequence ID" value="GES84994.1"/>
    <property type="molecule type" value="Genomic_DNA"/>
</dbReference>